<feature type="compositionally biased region" description="Polar residues" evidence="1">
    <location>
        <begin position="140"/>
        <end position="150"/>
    </location>
</feature>
<evidence type="ECO:0000259" key="2">
    <source>
        <dbReference type="Pfam" id="PF13340"/>
    </source>
</evidence>
<name>X5DW90_9CORY</name>
<keyword evidence="4" id="KW-1185">Reference proteome</keyword>
<dbReference type="eggNOG" id="COG3293">
    <property type="taxonomic scope" value="Bacteria"/>
</dbReference>
<dbReference type="RefSeq" id="WP_052540471.1">
    <property type="nucleotide sequence ID" value="NZ_CP006842.1"/>
</dbReference>
<feature type="domain" description="Insertion element IS402-like" evidence="2">
    <location>
        <begin position="12"/>
        <end position="85"/>
    </location>
</feature>
<sequence>MHTRPASARHDLTDDQWNLLKPLLPAQQHLGRPRSWCPRSLVNGILFQVRTGIPWRDLAERYGPWWRVYDLFTCYQRTGVWSKIHTQLLSQVHQNSRLSWEFSVDSTTSRGHVHATGTPVMIVTTVTVMNPLTTALAEVSGQQKSTSPSTPGCARSRAC</sequence>
<feature type="region of interest" description="Disordered" evidence="1">
    <location>
        <begin position="139"/>
        <end position="159"/>
    </location>
</feature>
<reference evidence="3 4" key="1">
    <citation type="journal article" date="2015" name="Int. J. Syst. Evol. Microbiol.">
        <title>Revisiting Corynebacterium glyciniphilum (ex Kubota et al., 1972) sp. nov., nom. rev., isolated from putrefied banana.</title>
        <authorList>
            <person name="Al-Dilaimi A."/>
            <person name="Bednarz H."/>
            <person name="Lomker A."/>
            <person name="Niehaus K."/>
            <person name="Kalinowski J."/>
            <person name="Ruckert C."/>
        </authorList>
    </citation>
    <scope>NUCLEOTIDE SEQUENCE [LARGE SCALE GENOMIC DNA]</scope>
    <source>
        <strain evidence="3">AJ 3170</strain>
    </source>
</reference>
<evidence type="ECO:0000313" key="3">
    <source>
        <dbReference type="EMBL" id="AHW65589.1"/>
    </source>
</evidence>
<dbReference type="PANTHER" id="PTHR46637">
    <property type="entry name" value="TIS1421-TRANSPOSASE PROTEIN A"/>
    <property type="match status" value="1"/>
</dbReference>
<dbReference type="InterPro" id="IPR025161">
    <property type="entry name" value="IS402-like_dom"/>
</dbReference>
<dbReference type="EMBL" id="CP006842">
    <property type="protein sequence ID" value="AHW65589.1"/>
    <property type="molecule type" value="Genomic_DNA"/>
</dbReference>
<dbReference type="Pfam" id="PF13340">
    <property type="entry name" value="DUF4096"/>
    <property type="match status" value="1"/>
</dbReference>
<dbReference type="OrthoDB" id="4546548at2"/>
<protein>
    <recommendedName>
        <fullName evidence="2">Insertion element IS402-like domain-containing protein</fullName>
    </recommendedName>
</protein>
<dbReference type="Proteomes" id="UP000023703">
    <property type="component" value="Chromosome"/>
</dbReference>
<evidence type="ECO:0000256" key="1">
    <source>
        <dbReference type="SAM" id="MobiDB-lite"/>
    </source>
</evidence>
<dbReference type="KEGG" id="cgy:CGLY_15765"/>
<organism evidence="3 4">
    <name type="scientific">Corynebacterium glyciniphilum AJ 3170</name>
    <dbReference type="NCBI Taxonomy" id="1404245"/>
    <lineage>
        <taxon>Bacteria</taxon>
        <taxon>Bacillati</taxon>
        <taxon>Actinomycetota</taxon>
        <taxon>Actinomycetes</taxon>
        <taxon>Mycobacteriales</taxon>
        <taxon>Corynebacteriaceae</taxon>
        <taxon>Corynebacterium</taxon>
    </lineage>
</organism>
<proteinExistence type="predicted"/>
<dbReference type="InterPro" id="IPR052909">
    <property type="entry name" value="Transposase_6_like"/>
</dbReference>
<dbReference type="HOGENOM" id="CLU_055261_2_0_11"/>
<evidence type="ECO:0000313" key="4">
    <source>
        <dbReference type="Proteomes" id="UP000023703"/>
    </source>
</evidence>
<accession>X5DW90</accession>
<dbReference type="PANTHER" id="PTHR46637:SF1">
    <property type="entry name" value="BLL5188 PROTEIN"/>
    <property type="match status" value="1"/>
</dbReference>
<dbReference type="AlphaFoldDB" id="X5DW90"/>
<gene>
    <name evidence="3" type="ORF">CGLY_15765</name>
</gene>